<dbReference type="PANTHER" id="PTHR45710:SF26">
    <property type="entry name" value="RH26557P"/>
    <property type="match status" value="1"/>
</dbReference>
<dbReference type="SUPFAM" id="SSF56436">
    <property type="entry name" value="C-type lectin-like"/>
    <property type="match status" value="2"/>
</dbReference>
<feature type="non-terminal residue" evidence="2">
    <location>
        <position position="342"/>
    </location>
</feature>
<dbReference type="InterPro" id="IPR050828">
    <property type="entry name" value="C-type_lectin/matrix_domain"/>
</dbReference>
<gene>
    <name evidence="2" type="ORF">MGAL_10B092327A</name>
</gene>
<evidence type="ECO:0000313" key="2">
    <source>
        <dbReference type="EMBL" id="VDI08190.1"/>
    </source>
</evidence>
<protein>
    <recommendedName>
        <fullName evidence="1">C-type lectin domain-containing protein</fullName>
    </recommendedName>
</protein>
<dbReference type="InterPro" id="IPR016187">
    <property type="entry name" value="CTDL_fold"/>
</dbReference>
<comment type="caution">
    <text evidence="2">The sequence shown here is derived from an EMBL/GenBank/DDBJ whole genome shotgun (WGS) entry which is preliminary data.</text>
</comment>
<name>A0A8B6CSD5_MYTGA</name>
<dbReference type="CDD" id="cd00037">
    <property type="entry name" value="CLECT"/>
    <property type="match status" value="1"/>
</dbReference>
<dbReference type="EMBL" id="UYJE01002152">
    <property type="protein sequence ID" value="VDI08190.1"/>
    <property type="molecule type" value="Genomic_DNA"/>
</dbReference>
<feature type="domain" description="C-type lectin" evidence="1">
    <location>
        <begin position="192"/>
        <end position="317"/>
    </location>
</feature>
<dbReference type="PROSITE" id="PS50041">
    <property type="entry name" value="C_TYPE_LECTIN_2"/>
    <property type="match status" value="1"/>
</dbReference>
<proteinExistence type="predicted"/>
<keyword evidence="3" id="KW-1185">Reference proteome</keyword>
<evidence type="ECO:0000259" key="1">
    <source>
        <dbReference type="PROSITE" id="PS50041"/>
    </source>
</evidence>
<reference evidence="2" key="1">
    <citation type="submission" date="2018-11" db="EMBL/GenBank/DDBJ databases">
        <authorList>
            <person name="Alioto T."/>
            <person name="Alioto T."/>
        </authorList>
    </citation>
    <scope>NUCLEOTIDE SEQUENCE</scope>
</reference>
<dbReference type="InterPro" id="IPR016186">
    <property type="entry name" value="C-type_lectin-like/link_sf"/>
</dbReference>
<dbReference type="InterPro" id="IPR001304">
    <property type="entry name" value="C-type_lectin-like"/>
</dbReference>
<evidence type="ECO:0000313" key="3">
    <source>
        <dbReference type="Proteomes" id="UP000596742"/>
    </source>
</evidence>
<dbReference type="PANTHER" id="PTHR45710">
    <property type="entry name" value="C-TYPE LECTIN DOMAIN-CONTAINING PROTEIN 180"/>
    <property type="match status" value="1"/>
</dbReference>
<sequence length="342" mass="39481">TFSIISESCFSFGKAKMSSCFKFNHHRFQIKGQIMIWASESFHQNYQRNVTSEIQIQKASQNNGLARPKMDVILNSIHLLTNHWIRIGTSKDTTSENWRWIQNGKMNKMKYKAFGTNQPDGSNAGPQDCMFFYAPERYILHDMQLCFKSSASGGYGCRPDYATSVNAKHVCFYPCRKKLLSFDECRYPFRTIGDSCYFISKEKATPDQAFALCLRHGAYLANFETLEEAMLMKYKLQQMKTGLQDCKNVKVLNEHMTFFQGLHFHVGGRNINRYVPGGDWRWIKNGKMNKMTYKAFGSGQPDGTNASPQDCMFFYAGERYAFHNLPFSPLIYFEEEPRAVSI</sequence>
<feature type="non-terminal residue" evidence="2">
    <location>
        <position position="1"/>
    </location>
</feature>
<dbReference type="AlphaFoldDB" id="A0A8B6CSD5"/>
<dbReference type="Proteomes" id="UP000596742">
    <property type="component" value="Unassembled WGS sequence"/>
</dbReference>
<accession>A0A8B6CSD5</accession>
<organism evidence="2 3">
    <name type="scientific">Mytilus galloprovincialis</name>
    <name type="common">Mediterranean mussel</name>
    <dbReference type="NCBI Taxonomy" id="29158"/>
    <lineage>
        <taxon>Eukaryota</taxon>
        <taxon>Metazoa</taxon>
        <taxon>Spiralia</taxon>
        <taxon>Lophotrochozoa</taxon>
        <taxon>Mollusca</taxon>
        <taxon>Bivalvia</taxon>
        <taxon>Autobranchia</taxon>
        <taxon>Pteriomorphia</taxon>
        <taxon>Mytilida</taxon>
        <taxon>Mytiloidea</taxon>
        <taxon>Mytilidae</taxon>
        <taxon>Mytilinae</taxon>
        <taxon>Mytilus</taxon>
    </lineage>
</organism>
<dbReference type="Gene3D" id="3.10.100.10">
    <property type="entry name" value="Mannose-Binding Protein A, subunit A"/>
    <property type="match status" value="2"/>
</dbReference>